<organism evidence="1 2">
    <name type="scientific">Tersicoccus phoenicis</name>
    <dbReference type="NCBI Taxonomy" id="554083"/>
    <lineage>
        <taxon>Bacteria</taxon>
        <taxon>Bacillati</taxon>
        <taxon>Actinomycetota</taxon>
        <taxon>Actinomycetes</taxon>
        <taxon>Micrococcales</taxon>
        <taxon>Micrococcaceae</taxon>
        <taxon>Tersicoccus</taxon>
    </lineage>
</organism>
<gene>
    <name evidence="1" type="ORF">BKD30_04585</name>
</gene>
<dbReference type="Proteomes" id="UP000187085">
    <property type="component" value="Unassembled WGS sequence"/>
</dbReference>
<sequence>MAKGKRGKRRPRSTSEPTVVVCRGGECGNRWKHPEVDHQQQLRELRAGTGEHATTVVSRCLDACEHANVVVLVPAADDGADGVDPVWIGEVNDAETARQIVEWVEAGGPAHAPAPVLCDIRSFAPSRRNRNELSVELERS</sequence>
<comment type="caution">
    <text evidence="1">The sequence shown here is derived from an EMBL/GenBank/DDBJ whole genome shotgun (WGS) entry which is preliminary data.</text>
</comment>
<evidence type="ECO:0000313" key="2">
    <source>
        <dbReference type="Proteomes" id="UP000187085"/>
    </source>
</evidence>
<dbReference type="OrthoDB" id="3295094at2"/>
<dbReference type="STRING" id="554083.BKD30_04585"/>
<dbReference type="EMBL" id="MRDE01000021">
    <property type="protein sequence ID" value="OMH26671.1"/>
    <property type="molecule type" value="Genomic_DNA"/>
</dbReference>
<keyword evidence="2" id="KW-1185">Reference proteome</keyword>
<accession>A0A1R1LGK1</accession>
<dbReference type="RefSeq" id="WP_076702684.1">
    <property type="nucleotide sequence ID" value="NZ_MRDE01000021.1"/>
</dbReference>
<dbReference type="AlphaFoldDB" id="A0A1R1LGK1"/>
<protein>
    <recommendedName>
        <fullName evidence="3">(2Fe-2S) ferredoxin domain-containing protein</fullName>
    </recommendedName>
</protein>
<evidence type="ECO:0000313" key="1">
    <source>
        <dbReference type="EMBL" id="OMH26671.1"/>
    </source>
</evidence>
<evidence type="ECO:0008006" key="3">
    <source>
        <dbReference type="Google" id="ProtNLM"/>
    </source>
</evidence>
<name>A0A1R1LGK1_9MICC</name>
<proteinExistence type="predicted"/>
<reference evidence="1 2" key="1">
    <citation type="submission" date="2016-12" db="EMBL/GenBank/DDBJ databases">
        <title>Draft genome of Tersicoccus phoenicis 1P05MA.</title>
        <authorList>
            <person name="Nakajima Y."/>
            <person name="Yoshizawa S."/>
            <person name="Nakamura K."/>
            <person name="Ogura Y."/>
            <person name="Hayashi T."/>
            <person name="Kogure K."/>
        </authorList>
    </citation>
    <scope>NUCLEOTIDE SEQUENCE [LARGE SCALE GENOMIC DNA]</scope>
    <source>
        <strain evidence="1 2">1p05MA</strain>
    </source>
</reference>